<reference evidence="5 6" key="1">
    <citation type="submission" date="2017-11" db="EMBL/GenBank/DDBJ databases">
        <authorList>
            <person name="Han C.G."/>
        </authorList>
    </citation>
    <scope>NUCLEOTIDE SEQUENCE [LARGE SCALE GENOMIC DNA]</scope>
    <source>
        <strain evidence="5 6">A10</strain>
    </source>
</reference>
<protein>
    <submittedName>
        <fullName evidence="5">N-acetylglucosamine-binding protein GbpA</fullName>
    </submittedName>
</protein>
<comment type="caution">
    <text evidence="5">The sequence shown here is derived from an EMBL/GenBank/DDBJ whole genome shotgun (WGS) entry which is preliminary data.</text>
</comment>
<evidence type="ECO:0000259" key="4">
    <source>
        <dbReference type="Pfam" id="PF03067"/>
    </source>
</evidence>
<organism evidence="5 6">
    <name type="scientific">Klebsiella michiganensis</name>
    <dbReference type="NCBI Taxonomy" id="1134687"/>
    <lineage>
        <taxon>Bacteria</taxon>
        <taxon>Pseudomonadati</taxon>
        <taxon>Pseudomonadota</taxon>
        <taxon>Gammaproteobacteria</taxon>
        <taxon>Enterobacterales</taxon>
        <taxon>Enterobacteriaceae</taxon>
        <taxon>Klebsiella/Raoultella group</taxon>
        <taxon>Klebsiella</taxon>
    </lineage>
</organism>
<feature type="signal peptide" evidence="3">
    <location>
        <begin position="1"/>
        <end position="21"/>
    </location>
</feature>
<dbReference type="SUPFAM" id="SSF81296">
    <property type="entry name" value="E set domains"/>
    <property type="match status" value="1"/>
</dbReference>
<keyword evidence="1 3" id="KW-0732">Signal</keyword>
<dbReference type="AlphaFoldDB" id="A0A2J5PSN0"/>
<reference evidence="5 6" key="2">
    <citation type="submission" date="2018-01" db="EMBL/GenBank/DDBJ databases">
        <title>Genomic study of Klebsiella pneumoniae.</title>
        <authorList>
            <person name="Yang Y."/>
            <person name="Bicalho R."/>
        </authorList>
    </citation>
    <scope>NUCLEOTIDE SEQUENCE [LARGE SCALE GENOMIC DNA]</scope>
    <source>
        <strain evidence="5 6">A10</strain>
    </source>
</reference>
<evidence type="ECO:0000313" key="5">
    <source>
        <dbReference type="EMBL" id="PLO69079.1"/>
    </source>
</evidence>
<dbReference type="EMBL" id="PIDR01000431">
    <property type="protein sequence ID" value="PLO69079.1"/>
    <property type="molecule type" value="Genomic_DNA"/>
</dbReference>
<accession>A0A2J5PSN0</accession>
<feature type="region of interest" description="Disordered" evidence="2">
    <location>
        <begin position="56"/>
        <end position="88"/>
    </location>
</feature>
<dbReference type="InterPro" id="IPR014756">
    <property type="entry name" value="Ig_E-set"/>
</dbReference>
<feature type="domain" description="Chitin-binding type-4" evidence="4">
    <location>
        <begin position="22"/>
        <end position="110"/>
    </location>
</feature>
<dbReference type="InterPro" id="IPR004302">
    <property type="entry name" value="Cellulose/chitin-bd_N"/>
</dbReference>
<dbReference type="Proteomes" id="UP000234667">
    <property type="component" value="Unassembled WGS sequence"/>
</dbReference>
<dbReference type="CDD" id="cd21177">
    <property type="entry name" value="LPMO_AA10"/>
    <property type="match status" value="1"/>
</dbReference>
<evidence type="ECO:0000313" key="6">
    <source>
        <dbReference type="Proteomes" id="UP000234667"/>
    </source>
</evidence>
<feature type="non-terminal residue" evidence="5">
    <location>
        <position position="111"/>
    </location>
</feature>
<dbReference type="Pfam" id="PF03067">
    <property type="entry name" value="LPMO_10"/>
    <property type="match status" value="1"/>
</dbReference>
<dbReference type="Gene3D" id="2.70.50.50">
    <property type="entry name" value="chitin-binding protein cbp21"/>
    <property type="match status" value="1"/>
</dbReference>
<sequence>MKVKKISLYTATLLFTSSALAHGYVESPPSRAYQCHLGKNTDCGSVQWEPQSVEQASGFPEGAMPPDGKLASAGKSNFSQLDSQSPTRWAKTTIKSGKNNFVWHHSAPHRT</sequence>
<name>A0A2J5PSN0_9ENTR</name>
<proteinExistence type="predicted"/>
<evidence type="ECO:0000256" key="3">
    <source>
        <dbReference type="SAM" id="SignalP"/>
    </source>
</evidence>
<evidence type="ECO:0000256" key="1">
    <source>
        <dbReference type="ARBA" id="ARBA00022729"/>
    </source>
</evidence>
<feature type="chain" id="PRO_5014349715" evidence="3">
    <location>
        <begin position="22"/>
        <end position="111"/>
    </location>
</feature>
<evidence type="ECO:0000256" key="2">
    <source>
        <dbReference type="SAM" id="MobiDB-lite"/>
    </source>
</evidence>
<gene>
    <name evidence="5" type="ORF">CWN49_15140</name>
</gene>
<feature type="compositionally biased region" description="Polar residues" evidence="2">
    <location>
        <begin position="74"/>
        <end position="87"/>
    </location>
</feature>
<dbReference type="PANTHER" id="PTHR34823">
    <property type="entry name" value="GLCNAC-BINDING PROTEIN A"/>
    <property type="match status" value="1"/>
</dbReference>
<dbReference type="PANTHER" id="PTHR34823:SF1">
    <property type="entry name" value="CHITIN-BINDING TYPE-4 DOMAIN-CONTAINING PROTEIN"/>
    <property type="match status" value="1"/>
</dbReference>
<dbReference type="InterPro" id="IPR051024">
    <property type="entry name" value="GlcNAc_Chitin_IntDeg"/>
</dbReference>